<comment type="catalytic activity">
    <reaction evidence="1">
        <text>ATP-dependent breakage, passage and rejoining of double-stranded DNA.</text>
        <dbReference type="EC" id="5.6.2.2"/>
    </reaction>
</comment>
<keyword evidence="10" id="KW-1185">Reference proteome</keyword>
<name>A0A0D2Q6R2_HYPSF</name>
<evidence type="ECO:0000313" key="9">
    <source>
        <dbReference type="EMBL" id="KJA27430.1"/>
    </source>
</evidence>
<dbReference type="GO" id="GO:0005524">
    <property type="term" value="F:ATP binding"/>
    <property type="evidence" value="ECO:0007669"/>
    <property type="project" value="UniProtKB-KW"/>
</dbReference>
<evidence type="ECO:0000256" key="8">
    <source>
        <dbReference type="ARBA" id="ARBA00023235"/>
    </source>
</evidence>
<dbReference type="Gene3D" id="3.90.199.10">
    <property type="entry name" value="Topoisomerase II, domain 5"/>
    <property type="match status" value="1"/>
</dbReference>
<evidence type="ECO:0000256" key="7">
    <source>
        <dbReference type="ARBA" id="ARBA00023125"/>
    </source>
</evidence>
<dbReference type="OrthoDB" id="276498at2759"/>
<dbReference type="EC" id="5.6.2.2" evidence="3"/>
<keyword evidence="8" id="KW-0413">Isomerase</keyword>
<proteinExistence type="predicted"/>
<protein>
    <recommendedName>
        <fullName evidence="3">DNA topoisomerase (ATP-hydrolyzing)</fullName>
        <ecNumber evidence="3">5.6.2.2</ecNumber>
    </recommendedName>
</protein>
<evidence type="ECO:0000256" key="2">
    <source>
        <dbReference type="ARBA" id="ARBA00001946"/>
    </source>
</evidence>
<evidence type="ECO:0000256" key="3">
    <source>
        <dbReference type="ARBA" id="ARBA00012895"/>
    </source>
</evidence>
<dbReference type="GO" id="GO:0005634">
    <property type="term" value="C:nucleus"/>
    <property type="evidence" value="ECO:0007669"/>
    <property type="project" value="TreeGrafter"/>
</dbReference>
<sequence length="251" mass="27574">MPGFFKLIVNAADNQVDDPNMDTLKAADNLEENTISAYNNGCAIPVEIHEREEMHIFTQPTPLAHVLYNPADDALLNARKTTTASSSPFYMPVIPLVLVSGAEGIGAGRSFSVLQPDRHRRWPSQADEGRGSGAHGALVAQLQGSLQQLSDLDTGIARFPGKAKHIDCKEHHDNLNVHFIVSTGAKGPEKAEAQGPLEFKLNKLNTSNLLCFDFEGKFKKYNSVEDIPEDFYPARLACHQKRKVTPDLNIS</sequence>
<keyword evidence="7" id="KW-0238">DNA-binding</keyword>
<reference evidence="10" key="1">
    <citation type="submission" date="2014-04" db="EMBL/GenBank/DDBJ databases">
        <title>Evolutionary Origins and Diversification of the Mycorrhizal Mutualists.</title>
        <authorList>
            <consortium name="DOE Joint Genome Institute"/>
            <consortium name="Mycorrhizal Genomics Consortium"/>
            <person name="Kohler A."/>
            <person name="Kuo A."/>
            <person name="Nagy L.G."/>
            <person name="Floudas D."/>
            <person name="Copeland A."/>
            <person name="Barry K.W."/>
            <person name="Cichocki N."/>
            <person name="Veneault-Fourrey C."/>
            <person name="LaButti K."/>
            <person name="Lindquist E.A."/>
            <person name="Lipzen A."/>
            <person name="Lundell T."/>
            <person name="Morin E."/>
            <person name="Murat C."/>
            <person name="Riley R."/>
            <person name="Ohm R."/>
            <person name="Sun H."/>
            <person name="Tunlid A."/>
            <person name="Henrissat B."/>
            <person name="Grigoriev I.V."/>
            <person name="Hibbett D.S."/>
            <person name="Martin F."/>
        </authorList>
    </citation>
    <scope>NUCLEOTIDE SEQUENCE [LARGE SCALE GENOMIC DNA]</scope>
    <source>
        <strain evidence="10">FD-334 SS-4</strain>
    </source>
</reference>
<dbReference type="PANTHER" id="PTHR10169">
    <property type="entry name" value="DNA TOPOISOMERASE/GYRASE"/>
    <property type="match status" value="1"/>
</dbReference>
<organism evidence="9 10">
    <name type="scientific">Hypholoma sublateritium (strain FD-334 SS-4)</name>
    <dbReference type="NCBI Taxonomy" id="945553"/>
    <lineage>
        <taxon>Eukaryota</taxon>
        <taxon>Fungi</taxon>
        <taxon>Dikarya</taxon>
        <taxon>Basidiomycota</taxon>
        <taxon>Agaricomycotina</taxon>
        <taxon>Agaricomycetes</taxon>
        <taxon>Agaricomycetidae</taxon>
        <taxon>Agaricales</taxon>
        <taxon>Agaricineae</taxon>
        <taxon>Strophariaceae</taxon>
        <taxon>Hypholoma</taxon>
    </lineage>
</organism>
<dbReference type="PANTHER" id="PTHR10169:SF38">
    <property type="entry name" value="DNA TOPOISOMERASE 2"/>
    <property type="match status" value="1"/>
</dbReference>
<accession>A0A0D2Q6R2</accession>
<evidence type="ECO:0000256" key="6">
    <source>
        <dbReference type="ARBA" id="ARBA00023029"/>
    </source>
</evidence>
<gene>
    <name evidence="9" type="ORF">HYPSUDRAFT_198196</name>
</gene>
<dbReference type="Proteomes" id="UP000054270">
    <property type="component" value="Unassembled WGS sequence"/>
</dbReference>
<dbReference type="SUPFAM" id="SSF56719">
    <property type="entry name" value="Type II DNA topoisomerase"/>
    <property type="match status" value="1"/>
</dbReference>
<keyword evidence="6" id="KW-0799">Topoisomerase</keyword>
<dbReference type="STRING" id="945553.A0A0D2Q6R2"/>
<dbReference type="AlphaFoldDB" id="A0A0D2Q6R2"/>
<evidence type="ECO:0000313" key="10">
    <source>
        <dbReference type="Proteomes" id="UP000054270"/>
    </source>
</evidence>
<dbReference type="SUPFAM" id="SSF55874">
    <property type="entry name" value="ATPase domain of HSP90 chaperone/DNA topoisomerase II/histidine kinase"/>
    <property type="match status" value="1"/>
</dbReference>
<dbReference type="InterPro" id="IPR036890">
    <property type="entry name" value="HATPase_C_sf"/>
</dbReference>
<dbReference type="EMBL" id="KN817524">
    <property type="protein sequence ID" value="KJA27430.1"/>
    <property type="molecule type" value="Genomic_DNA"/>
</dbReference>
<dbReference type="InterPro" id="IPR013760">
    <property type="entry name" value="Topo_IIA-like_dom_sf"/>
</dbReference>
<dbReference type="GO" id="GO:0000712">
    <property type="term" value="P:resolution of meiotic recombination intermediates"/>
    <property type="evidence" value="ECO:0007669"/>
    <property type="project" value="TreeGrafter"/>
</dbReference>
<dbReference type="GO" id="GO:0003918">
    <property type="term" value="F:DNA topoisomerase type II (double strand cut, ATP-hydrolyzing) activity"/>
    <property type="evidence" value="ECO:0007669"/>
    <property type="project" value="UniProtKB-EC"/>
</dbReference>
<dbReference type="GO" id="GO:0000819">
    <property type="term" value="P:sister chromatid segregation"/>
    <property type="evidence" value="ECO:0007669"/>
    <property type="project" value="TreeGrafter"/>
</dbReference>
<dbReference type="InterPro" id="IPR050634">
    <property type="entry name" value="DNA_Topoisomerase_II"/>
</dbReference>
<dbReference type="GO" id="GO:0006265">
    <property type="term" value="P:DNA topological change"/>
    <property type="evidence" value="ECO:0007669"/>
    <property type="project" value="InterPro"/>
</dbReference>
<dbReference type="InterPro" id="IPR013758">
    <property type="entry name" value="Topo_IIA_A/C_ab"/>
</dbReference>
<evidence type="ECO:0000256" key="4">
    <source>
        <dbReference type="ARBA" id="ARBA00022741"/>
    </source>
</evidence>
<keyword evidence="4" id="KW-0547">Nucleotide-binding</keyword>
<keyword evidence="5" id="KW-0067">ATP-binding</keyword>
<evidence type="ECO:0000256" key="1">
    <source>
        <dbReference type="ARBA" id="ARBA00000185"/>
    </source>
</evidence>
<evidence type="ECO:0000256" key="5">
    <source>
        <dbReference type="ARBA" id="ARBA00022840"/>
    </source>
</evidence>
<comment type="cofactor">
    <cofactor evidence="2">
        <name>Mg(2+)</name>
        <dbReference type="ChEBI" id="CHEBI:18420"/>
    </cofactor>
</comment>
<dbReference type="GO" id="GO:0003677">
    <property type="term" value="F:DNA binding"/>
    <property type="evidence" value="ECO:0007669"/>
    <property type="project" value="UniProtKB-KW"/>
</dbReference>